<evidence type="ECO:0000256" key="1">
    <source>
        <dbReference type="ARBA" id="ARBA00004518"/>
    </source>
</evidence>
<evidence type="ECO:0000256" key="11">
    <source>
        <dbReference type="ARBA" id="ARBA00069724"/>
    </source>
</evidence>
<dbReference type="RefSeq" id="WP_216634566.1">
    <property type="nucleotide sequence ID" value="NZ_CP017675.1"/>
</dbReference>
<comment type="subcellular location">
    <subcellularLocation>
        <location evidence="1">Cellular thylakoid lumen</location>
    </subcellularLocation>
</comment>
<evidence type="ECO:0000256" key="8">
    <source>
        <dbReference type="ARBA" id="ARBA00051784"/>
    </source>
</evidence>
<accession>A0A1J0AEI6</accession>
<dbReference type="NCBIfam" id="NF045590">
    <property type="entry name" value="Cterm_S41_CtpC"/>
    <property type="match status" value="1"/>
</dbReference>
<evidence type="ECO:0000256" key="13">
    <source>
        <dbReference type="RuleBase" id="RU004404"/>
    </source>
</evidence>
<organism evidence="15 16">
    <name type="scientific">Gloeomargarita lithophora Alchichica-D10</name>
    <dbReference type="NCBI Taxonomy" id="1188229"/>
    <lineage>
        <taxon>Bacteria</taxon>
        <taxon>Bacillati</taxon>
        <taxon>Cyanobacteriota</taxon>
        <taxon>Cyanophyceae</taxon>
        <taxon>Gloeomargaritales</taxon>
        <taxon>Gloeomargaritaceae</taxon>
        <taxon>Gloeomargarita</taxon>
    </lineage>
</organism>
<feature type="domain" description="PDZ" evidence="14">
    <location>
        <begin position="110"/>
        <end position="194"/>
    </location>
</feature>
<dbReference type="AlphaFoldDB" id="A0A1J0AEI6"/>
<dbReference type="CDD" id="cd06782">
    <property type="entry name" value="cpPDZ_CPP-like"/>
    <property type="match status" value="1"/>
</dbReference>
<gene>
    <name evidence="15" type="primary">ctpA-3</name>
    <name evidence="15" type="ORF">GlitD10_2019</name>
</gene>
<dbReference type="PANTHER" id="PTHR32060:SF30">
    <property type="entry name" value="CARBOXY-TERMINAL PROCESSING PROTEASE CTPA"/>
    <property type="match status" value="1"/>
</dbReference>
<keyword evidence="7" id="KW-0793">Thylakoid</keyword>
<dbReference type="EC" id="3.4.21.102" evidence="10"/>
<evidence type="ECO:0000313" key="16">
    <source>
        <dbReference type="Proteomes" id="UP000180235"/>
    </source>
</evidence>
<keyword evidence="3 13" id="KW-0645">Protease</keyword>
<evidence type="ECO:0000256" key="9">
    <source>
        <dbReference type="ARBA" id="ARBA00053093"/>
    </source>
</evidence>
<evidence type="ECO:0000256" key="4">
    <source>
        <dbReference type="ARBA" id="ARBA00022729"/>
    </source>
</evidence>
<evidence type="ECO:0000313" key="15">
    <source>
        <dbReference type="EMBL" id="APB34345.1"/>
    </source>
</evidence>
<evidence type="ECO:0000256" key="10">
    <source>
        <dbReference type="ARBA" id="ARBA00066637"/>
    </source>
</evidence>
<dbReference type="GO" id="GO:0031979">
    <property type="term" value="C:plasma membrane-derived thylakoid lumen"/>
    <property type="evidence" value="ECO:0007669"/>
    <property type="project" value="UniProtKB-SubCell"/>
</dbReference>
<dbReference type="FunFam" id="3.90.226.10:FF:000023">
    <property type="entry name" value="Carboxyl-terminal processing protease"/>
    <property type="match status" value="1"/>
</dbReference>
<keyword evidence="4" id="KW-0732">Signal</keyword>
<dbReference type="InterPro" id="IPR004447">
    <property type="entry name" value="Peptidase_S41A"/>
</dbReference>
<dbReference type="GO" id="GO:0004252">
    <property type="term" value="F:serine-type endopeptidase activity"/>
    <property type="evidence" value="ECO:0007669"/>
    <property type="project" value="UniProtKB-EC"/>
</dbReference>
<dbReference type="KEGG" id="glt:GlitD10_2019"/>
<dbReference type="GO" id="GO:0030288">
    <property type="term" value="C:outer membrane-bounded periplasmic space"/>
    <property type="evidence" value="ECO:0007669"/>
    <property type="project" value="TreeGrafter"/>
</dbReference>
<dbReference type="FunFam" id="2.30.42.10:FF:000063">
    <property type="entry name" value="Peptidase, S41 family"/>
    <property type="match status" value="1"/>
</dbReference>
<keyword evidence="5 13" id="KW-0378">Hydrolase</keyword>
<name>A0A1J0AEI6_9CYAN</name>
<dbReference type="SMART" id="SM00245">
    <property type="entry name" value="TSPc"/>
    <property type="match status" value="1"/>
</dbReference>
<comment type="similarity">
    <text evidence="2 13">Belongs to the peptidase S41A family.</text>
</comment>
<evidence type="ECO:0000256" key="5">
    <source>
        <dbReference type="ARBA" id="ARBA00022801"/>
    </source>
</evidence>
<dbReference type="CDD" id="cd07560">
    <property type="entry name" value="Peptidase_S41_CPP"/>
    <property type="match status" value="1"/>
</dbReference>
<evidence type="ECO:0000259" key="14">
    <source>
        <dbReference type="PROSITE" id="PS50106"/>
    </source>
</evidence>
<dbReference type="SUPFAM" id="SSF50156">
    <property type="entry name" value="PDZ domain-like"/>
    <property type="match status" value="1"/>
</dbReference>
<dbReference type="EMBL" id="CP017675">
    <property type="protein sequence ID" value="APB34345.1"/>
    <property type="molecule type" value="Genomic_DNA"/>
</dbReference>
<protein>
    <recommendedName>
        <fullName evidence="11">Carboxyl-terminal-processing protease</fullName>
        <ecNumber evidence="10">3.4.21.102</ecNumber>
    </recommendedName>
    <alternativeName>
        <fullName evidence="12">CtpA</fullName>
    </alternativeName>
</protein>
<dbReference type="GO" id="GO:0007165">
    <property type="term" value="P:signal transduction"/>
    <property type="evidence" value="ECO:0007669"/>
    <property type="project" value="TreeGrafter"/>
</dbReference>
<dbReference type="PROSITE" id="PS50106">
    <property type="entry name" value="PDZ"/>
    <property type="match status" value="1"/>
</dbReference>
<evidence type="ECO:0000256" key="3">
    <source>
        <dbReference type="ARBA" id="ARBA00022670"/>
    </source>
</evidence>
<proteinExistence type="inferred from homology"/>
<dbReference type="GO" id="GO:0006508">
    <property type="term" value="P:proteolysis"/>
    <property type="evidence" value="ECO:0007669"/>
    <property type="project" value="UniProtKB-KW"/>
</dbReference>
<dbReference type="NCBIfam" id="TIGR00225">
    <property type="entry name" value="prc"/>
    <property type="match status" value="1"/>
</dbReference>
<evidence type="ECO:0000256" key="2">
    <source>
        <dbReference type="ARBA" id="ARBA00009179"/>
    </source>
</evidence>
<dbReference type="Pfam" id="PF03572">
    <property type="entry name" value="Peptidase_S41"/>
    <property type="match status" value="1"/>
</dbReference>
<dbReference type="InterPro" id="IPR029045">
    <property type="entry name" value="ClpP/crotonase-like_dom_sf"/>
</dbReference>
<dbReference type="InterPro" id="IPR036034">
    <property type="entry name" value="PDZ_sf"/>
</dbReference>
<dbReference type="Proteomes" id="UP000180235">
    <property type="component" value="Chromosome"/>
</dbReference>
<dbReference type="SMART" id="SM00228">
    <property type="entry name" value="PDZ"/>
    <property type="match status" value="1"/>
</dbReference>
<dbReference type="InterPro" id="IPR054626">
    <property type="entry name" value="Cterm_S41_CtpC"/>
</dbReference>
<evidence type="ECO:0000256" key="12">
    <source>
        <dbReference type="ARBA" id="ARBA00080563"/>
    </source>
</evidence>
<dbReference type="Gene3D" id="3.30.750.44">
    <property type="match status" value="1"/>
</dbReference>
<evidence type="ECO:0000256" key="6">
    <source>
        <dbReference type="ARBA" id="ARBA00022825"/>
    </source>
</evidence>
<comment type="catalytic activity">
    <reaction evidence="8">
        <text>The enzyme shows specific recognition of a C-terminal tripeptide, Xaa-Yaa-Zaa, in which Xaa is preferably Ala or Leu, Yaa is preferably Ala or Tyr, and Zaa is preferably Ala, but then cleaves at a variable distance from the C-terminus. A typical cleavage is -Ala-Ala-|-Arg-Ala-Ala-Lys-Glu-Asn-Tyr-Ala-Leu-Ala-Ala.</text>
        <dbReference type="EC" id="3.4.21.102"/>
    </reaction>
</comment>
<dbReference type="InterPro" id="IPR041489">
    <property type="entry name" value="PDZ_6"/>
</dbReference>
<dbReference type="FunFam" id="3.30.750.44:FF:000002">
    <property type="entry name" value="carboxyl-terminal-processing peptidase 2, chloroplastic"/>
    <property type="match status" value="1"/>
</dbReference>
<dbReference type="InterPro" id="IPR001478">
    <property type="entry name" value="PDZ"/>
</dbReference>
<dbReference type="STRING" id="1188229.GlitD10_2019"/>
<dbReference type="InterPro" id="IPR005151">
    <property type="entry name" value="Tail-specific_protease"/>
</dbReference>
<keyword evidence="16" id="KW-1185">Reference proteome</keyword>
<dbReference type="PANTHER" id="PTHR32060">
    <property type="entry name" value="TAIL-SPECIFIC PROTEASE"/>
    <property type="match status" value="1"/>
</dbReference>
<dbReference type="Gene3D" id="2.30.42.10">
    <property type="match status" value="1"/>
</dbReference>
<comment type="function">
    <text evidence="9">Cleavage of the 16 C-terminal residues from the D1 precursor of photosystem II (PSII). This proteolytic processing is necessary to allow the light-driven assembly of the oxygen-evolving cluster (a tetranuclear manganese), which is responsible for photosynthetic water oxidation.</text>
</comment>
<sequence>MMQRKWPMELARGVAIGATITAAAGLLATGAGKQSWAGLKESPKQMVDEVWQIIYRDYVDASFNKTDWRQVRQQYLSREYSSKEEAYKAIREMLEKLGDPYTRFMDPRQFANLRVDTSGELTGVGMQLAQEEKTDRLVVIAPIEDTPAARAGILAQDYIVSIDGKSTKGMDINEAVSLIRGRPGTTVQLVIERGKQTLDFNLKRERIELHAVRQEVRETPTGKVGYIRMTQFNGNASQDVREAIRKLEAQGVTGYILDLRSNPGGLLQSSIDIARMWMDKGTIVSTVTRVGEAERYEASRRPLTDRPLVILVDGGSASASEILAGALQDNRRATLVGTKTFGKGLVQSVRELQDGSGVAVTIAKYLTPSGKDINKEGIVPDVEITLTDEQREKIIKDRAIGTPADPQYARAVDVLTDLVRKNSNAVRQGSAR</sequence>
<evidence type="ECO:0000256" key="7">
    <source>
        <dbReference type="ARBA" id="ARBA00023078"/>
    </source>
</evidence>
<reference evidence="15 16" key="1">
    <citation type="submission" date="2016-10" db="EMBL/GenBank/DDBJ databases">
        <title>Description of Gloeomargarita lithophora gen. nov., sp. nov., a thylakoid-bearing basal-branching cyanobacterium with intracellular carbonates, and proposal for Gloeomargaritales ord. nov.</title>
        <authorList>
            <person name="Moreira D."/>
            <person name="Tavera R."/>
            <person name="Benzerara K."/>
            <person name="Skouri-Panet F."/>
            <person name="Couradeau E."/>
            <person name="Gerard E."/>
            <person name="Loussert C."/>
            <person name="Novelo E."/>
            <person name="Zivanovic Y."/>
            <person name="Lopez-Garcia P."/>
        </authorList>
    </citation>
    <scope>NUCLEOTIDE SEQUENCE [LARGE SCALE GENOMIC DNA]</scope>
    <source>
        <strain evidence="15 16">D10</strain>
    </source>
</reference>
<keyword evidence="6 13" id="KW-0720">Serine protease</keyword>
<dbReference type="Pfam" id="PF17820">
    <property type="entry name" value="PDZ_6"/>
    <property type="match status" value="1"/>
</dbReference>
<dbReference type="Gene3D" id="3.90.226.10">
    <property type="entry name" value="2-enoyl-CoA Hydratase, Chain A, domain 1"/>
    <property type="match status" value="1"/>
</dbReference>
<dbReference type="SUPFAM" id="SSF52096">
    <property type="entry name" value="ClpP/crotonase"/>
    <property type="match status" value="1"/>
</dbReference>